<dbReference type="SUPFAM" id="SSF57667">
    <property type="entry name" value="beta-beta-alpha zinc fingers"/>
    <property type="match status" value="3"/>
</dbReference>
<feature type="region of interest" description="Disordered" evidence="5">
    <location>
        <begin position="952"/>
        <end position="1000"/>
    </location>
</feature>
<dbReference type="CTD" id="51663"/>
<evidence type="ECO:0000256" key="3">
    <source>
        <dbReference type="ARBA" id="ARBA00022833"/>
    </source>
</evidence>
<evidence type="ECO:0000256" key="2">
    <source>
        <dbReference type="ARBA" id="ARBA00022771"/>
    </source>
</evidence>
<dbReference type="InterPro" id="IPR006561">
    <property type="entry name" value="DZF_dom"/>
</dbReference>
<dbReference type="InterPro" id="IPR036236">
    <property type="entry name" value="Znf_C2H2_sf"/>
</dbReference>
<dbReference type="InterPro" id="IPR043519">
    <property type="entry name" value="NT_sf"/>
</dbReference>
<dbReference type="PANTHER" id="PTHR45762:SF3">
    <property type="entry name" value="ZINC-FINGER PROTEIN AT 72D, ISOFORM B"/>
    <property type="match status" value="1"/>
</dbReference>
<keyword evidence="3" id="KW-0862">Zinc</keyword>
<dbReference type="PROSITE" id="PS00028">
    <property type="entry name" value="ZINC_FINGER_C2H2_1"/>
    <property type="match status" value="1"/>
</dbReference>
<dbReference type="InterPro" id="IPR022755">
    <property type="entry name" value="Znf_C2H2_jaz"/>
</dbReference>
<dbReference type="AlphaFoldDB" id="A0A8B7ZJS8"/>
<gene>
    <name evidence="8" type="primary">LOC110987389</name>
</gene>
<dbReference type="SMART" id="SM00355">
    <property type="entry name" value="ZnF_C2H2"/>
    <property type="match status" value="3"/>
</dbReference>
<dbReference type="Pfam" id="PF07528">
    <property type="entry name" value="DZF_N"/>
    <property type="match status" value="1"/>
</dbReference>
<evidence type="ECO:0000256" key="5">
    <source>
        <dbReference type="SAM" id="MobiDB-lite"/>
    </source>
</evidence>
<dbReference type="InterPro" id="IPR013087">
    <property type="entry name" value="Znf_C2H2_type"/>
</dbReference>
<dbReference type="FunFam" id="1.10.1410.40:FF:000001">
    <property type="entry name" value="interleukin enhancer-binding factor 3 isoform X1"/>
    <property type="match status" value="1"/>
</dbReference>
<feature type="compositionally biased region" description="Low complexity" evidence="5">
    <location>
        <begin position="432"/>
        <end position="442"/>
    </location>
</feature>
<proteinExistence type="predicted"/>
<dbReference type="FunFam" id="3.30.160.60:FF:002080">
    <property type="entry name" value="Zinc finger RNA-binding protein"/>
    <property type="match status" value="1"/>
</dbReference>
<keyword evidence="2" id="KW-0863">Zinc-finger</keyword>
<feature type="compositionally biased region" description="Basic and acidic residues" evidence="5">
    <location>
        <begin position="974"/>
        <end position="991"/>
    </location>
</feature>
<dbReference type="InterPro" id="IPR003604">
    <property type="entry name" value="Matrin/U1-like-C_Znf_C2H2"/>
</dbReference>
<dbReference type="Pfam" id="PF20965">
    <property type="entry name" value="DZF_C"/>
    <property type="match status" value="1"/>
</dbReference>
<dbReference type="GO" id="GO:0008270">
    <property type="term" value="F:zinc ion binding"/>
    <property type="evidence" value="ECO:0007669"/>
    <property type="project" value="UniProtKB-KW"/>
</dbReference>
<keyword evidence="7" id="KW-1185">Reference proteome</keyword>
<feature type="region of interest" description="Disordered" evidence="5">
    <location>
        <begin position="662"/>
        <end position="692"/>
    </location>
</feature>
<feature type="compositionally biased region" description="Basic and acidic residues" evidence="5">
    <location>
        <begin position="421"/>
        <end position="430"/>
    </location>
</feature>
<dbReference type="InterPro" id="IPR049402">
    <property type="entry name" value="DZF_dom_C"/>
</dbReference>
<dbReference type="SMART" id="SM00451">
    <property type="entry name" value="ZnF_U1"/>
    <property type="match status" value="3"/>
</dbReference>
<evidence type="ECO:0000313" key="7">
    <source>
        <dbReference type="Proteomes" id="UP000694845"/>
    </source>
</evidence>
<dbReference type="FunFam" id="3.30.160.60:FF:000210">
    <property type="entry name" value="Zinc finger RNA-binding protein 2"/>
    <property type="match status" value="1"/>
</dbReference>
<dbReference type="RefSeq" id="XP_022105779.1">
    <property type="nucleotide sequence ID" value="XM_022250087.1"/>
</dbReference>
<dbReference type="GO" id="GO:0003725">
    <property type="term" value="F:double-stranded RNA binding"/>
    <property type="evidence" value="ECO:0007669"/>
    <property type="project" value="TreeGrafter"/>
</dbReference>
<dbReference type="KEGG" id="aplc:110987389"/>
<dbReference type="GeneID" id="110987389"/>
<dbReference type="Pfam" id="PF12874">
    <property type="entry name" value="zf-met"/>
    <property type="match status" value="2"/>
</dbReference>
<evidence type="ECO:0000313" key="8">
    <source>
        <dbReference type="RefSeq" id="XP_022105779.1"/>
    </source>
</evidence>
<sequence>MASQNYFGFTHGGTQYTQPQQSGYAQHTAQPQTGHVYQAATPVAAHQTTYASTATPRQTQAASGYETGYATVAATHPTGQYGYGTQQRQDAQTPSPATSQTYRESYNYVQTTPAATSYEKQSYYQQPQAQQTATDSYYQQANKYGKTAATKQTAYSNTGSASAYTSHHQAAVQKPTQTKTVVTYAYAPQTTTPTYANTPATTTYSAKESAAAAAANSYSSYDSLVYSAATSYYQQQQQGKMGGSGWGFKGGNNKANYTQNKFVQKKDRMPPKQPQIHYCEVCKISCAGPQTYKEHLEGQKHKKKEQSQKEAPGRPGIALRCELCDVSCTGQDAYKAHINGSKHQKVLKLHTKMGKPIPSSDPIKVNTAATSTAQSAGNKTAAAATSTAGAAAAKAKPVVKKVVTPKITFVGGTKLTSTTPEADKKADTKLDTSAAGTTAETAEATTEVKEEVAEMEKEILPVGEDYIEEIKNDEGKLLSFNCKLCECKFNDPNAKDMHMKGRRHRLQYKKKVDPSYTVDMKPTSRTRKAQEEKMRRQFAKEEFMRHREEENRWKDEIRRYEEDMYWRRLEEERYWEERRLFDEEMEFFEWQRRRGIPHPRPVPPKMPGQMDITKRPDSEIDRHVMAKHAAIYPSEVELQQVQAMVSNCEKALKMVSDFLAEADTPKEKEEPKAEVKTESKEDAEKMEGDSQVEKVDTTVRVLKGVMRVGVLAKGLLLRGDLNMGLVVLCSEKPTRTLLERVADCLPKQLGEVTDEKYDIKLCVEEAGLLVTDPASKMTMKVTLTSPVMREAAADAADTAKDPPDVLDRQKCLEALAALRHAKWFQARATGLQSCVVVIRILRDLCERIPTWAPLNAWPIELLCERVIASRGQPMRPGDALRRIFEAIAGGLLLPSGPGLFDPCEKEPTDALAHLDKQQCEDITASAQHALRLIVFRQIHKVLGMEPLAVEQRTPNRHGFRRKRRHNESEGGEDGEGKKDKKDDAAEDKMEAAEATPEAAK</sequence>
<name>A0A8B7ZJS8_ACAPL</name>
<feature type="coiled-coil region" evidence="4">
    <location>
        <begin position="529"/>
        <end position="563"/>
    </location>
</feature>
<dbReference type="PROSITE" id="PS51703">
    <property type="entry name" value="DZF"/>
    <property type="match status" value="1"/>
</dbReference>
<feature type="domain" description="DZF" evidence="6">
    <location>
        <begin position="600"/>
        <end position="984"/>
    </location>
</feature>
<dbReference type="Gene3D" id="3.30.460.10">
    <property type="entry name" value="Beta Polymerase, domain 2"/>
    <property type="match status" value="1"/>
</dbReference>
<dbReference type="Gene3D" id="1.10.1410.40">
    <property type="match status" value="1"/>
</dbReference>
<dbReference type="OrthoDB" id="8898434at2759"/>
<dbReference type="FunFam" id="3.30.460.10:FF:000010">
    <property type="entry name" value="Zinc finger RNA-binding protein 2"/>
    <property type="match status" value="1"/>
</dbReference>
<dbReference type="PANTHER" id="PTHR45762">
    <property type="entry name" value="ZINC FINGER RNA-BINDING PROTEIN"/>
    <property type="match status" value="1"/>
</dbReference>
<evidence type="ECO:0000259" key="6">
    <source>
        <dbReference type="PROSITE" id="PS51703"/>
    </source>
</evidence>
<feature type="region of interest" description="Disordered" evidence="5">
    <location>
        <begin position="1"/>
        <end position="27"/>
    </location>
</feature>
<protein>
    <submittedName>
        <fullName evidence="8">Zinc finger RNA-binding protein-like isoform X1</fullName>
    </submittedName>
</protein>
<dbReference type="InterPro" id="IPR049401">
    <property type="entry name" value="DZF_dom_N"/>
</dbReference>
<organism evidence="7 8">
    <name type="scientific">Acanthaster planci</name>
    <name type="common">Crown-of-thorns starfish</name>
    <dbReference type="NCBI Taxonomy" id="133434"/>
    <lineage>
        <taxon>Eukaryota</taxon>
        <taxon>Metazoa</taxon>
        <taxon>Echinodermata</taxon>
        <taxon>Eleutherozoa</taxon>
        <taxon>Asterozoa</taxon>
        <taxon>Asteroidea</taxon>
        <taxon>Valvatacea</taxon>
        <taxon>Valvatida</taxon>
        <taxon>Acanthasteridae</taxon>
        <taxon>Acanthaster</taxon>
    </lineage>
</organism>
<keyword evidence="4" id="KW-0175">Coiled coil</keyword>
<feature type="region of interest" description="Disordered" evidence="5">
    <location>
        <begin position="79"/>
        <end position="101"/>
    </location>
</feature>
<dbReference type="Pfam" id="PF12171">
    <property type="entry name" value="zf-C2H2_jaz"/>
    <property type="match status" value="1"/>
</dbReference>
<dbReference type="Proteomes" id="UP000694845">
    <property type="component" value="Unplaced"/>
</dbReference>
<dbReference type="GO" id="GO:0071011">
    <property type="term" value="C:precatalytic spliceosome"/>
    <property type="evidence" value="ECO:0007669"/>
    <property type="project" value="TreeGrafter"/>
</dbReference>
<evidence type="ECO:0000256" key="4">
    <source>
        <dbReference type="SAM" id="Coils"/>
    </source>
</evidence>
<feature type="compositionally biased region" description="Basic residues" evidence="5">
    <location>
        <begin position="954"/>
        <end position="965"/>
    </location>
</feature>
<evidence type="ECO:0000256" key="1">
    <source>
        <dbReference type="ARBA" id="ARBA00022723"/>
    </source>
</evidence>
<reference evidence="8" key="1">
    <citation type="submission" date="2025-08" db="UniProtKB">
        <authorList>
            <consortium name="RefSeq"/>
        </authorList>
    </citation>
    <scope>IDENTIFICATION</scope>
</reference>
<dbReference type="GO" id="GO:0003727">
    <property type="term" value="F:single-stranded RNA binding"/>
    <property type="evidence" value="ECO:0007669"/>
    <property type="project" value="TreeGrafter"/>
</dbReference>
<keyword evidence="1" id="KW-0479">Metal-binding</keyword>
<accession>A0A8B7ZJS8</accession>
<feature type="compositionally biased region" description="Basic and acidic residues" evidence="5">
    <location>
        <begin position="663"/>
        <end position="692"/>
    </location>
</feature>
<dbReference type="SMART" id="SM00572">
    <property type="entry name" value="DZF"/>
    <property type="match status" value="1"/>
</dbReference>
<feature type="compositionally biased region" description="Polar residues" evidence="5">
    <location>
        <begin position="88"/>
        <end position="101"/>
    </location>
</feature>
<feature type="region of interest" description="Disordered" evidence="5">
    <location>
        <begin position="416"/>
        <end position="442"/>
    </location>
</feature>
<dbReference type="Gene3D" id="3.30.160.60">
    <property type="entry name" value="Classic Zinc Finger"/>
    <property type="match status" value="3"/>
</dbReference>